<dbReference type="InterPro" id="IPR024524">
    <property type="entry name" value="DUF3800"/>
</dbReference>
<dbReference type="RefSeq" id="WP_234613722.1">
    <property type="nucleotide sequence ID" value="NZ_CP098806.1"/>
</dbReference>
<dbReference type="Proteomes" id="UP001139700">
    <property type="component" value="Unassembled WGS sequence"/>
</dbReference>
<comment type="caution">
    <text evidence="1">The sequence shown here is derived from an EMBL/GenBank/DDBJ whole genome shotgun (WGS) entry which is preliminary data.</text>
</comment>
<dbReference type="AlphaFoldDB" id="A0A9X1TAQ3"/>
<name>A0A9X1TAQ3_9BACT</name>
<sequence length="256" mass="29615">MYFCYIDESGDVGKIKSPSQFFVLSALCVHESAWQTLLDDLIKFRRHLKKVYGLTMAEEIHASVFINGNPNLKAGISKNHKILILRECLRFLNARSDISIVTVRIEKNPGYANDVFEYAWKLLIQRIDNTLKAGNFPGALKTDKGLIISDNTDEMKLRKLLRKMRRFNLVPSKFRRISLDAKITGIIEDPVSRDSKSSYIHQMVDVVCYFARQYYEPNKTIRKKGLRNFYMANLENVLNKNISPKNTVNYILEQQA</sequence>
<dbReference type="EMBL" id="JAJTTA010000002">
    <property type="protein sequence ID" value="MCF0041164.1"/>
    <property type="molecule type" value="Genomic_DNA"/>
</dbReference>
<organism evidence="1 2">
    <name type="scientific">Dyadobacter fanqingshengii</name>
    <dbReference type="NCBI Taxonomy" id="2906443"/>
    <lineage>
        <taxon>Bacteria</taxon>
        <taxon>Pseudomonadati</taxon>
        <taxon>Bacteroidota</taxon>
        <taxon>Cytophagia</taxon>
        <taxon>Cytophagales</taxon>
        <taxon>Spirosomataceae</taxon>
        <taxon>Dyadobacter</taxon>
    </lineage>
</organism>
<proteinExistence type="predicted"/>
<accession>A0A9X1TAQ3</accession>
<evidence type="ECO:0000313" key="1">
    <source>
        <dbReference type="EMBL" id="MCF0041164.1"/>
    </source>
</evidence>
<reference evidence="1" key="1">
    <citation type="submission" date="2021-12" db="EMBL/GenBank/DDBJ databases">
        <title>Novel species in genus Dyadobacter.</title>
        <authorList>
            <person name="Ma C."/>
        </authorList>
    </citation>
    <scope>NUCLEOTIDE SEQUENCE</scope>
    <source>
        <strain evidence="1">CY399</strain>
    </source>
</reference>
<evidence type="ECO:0000313" key="2">
    <source>
        <dbReference type="Proteomes" id="UP001139700"/>
    </source>
</evidence>
<protein>
    <submittedName>
        <fullName evidence="1">DUF3800 domain-containing protein</fullName>
    </submittedName>
</protein>
<keyword evidence="2" id="KW-1185">Reference proteome</keyword>
<dbReference type="Pfam" id="PF12686">
    <property type="entry name" value="DUF3800"/>
    <property type="match status" value="1"/>
</dbReference>
<gene>
    <name evidence="1" type="ORF">LXM24_13770</name>
</gene>